<evidence type="ECO:0000313" key="5">
    <source>
        <dbReference type="Proteomes" id="UP000248857"/>
    </source>
</evidence>
<keyword evidence="5" id="KW-1185">Reference proteome</keyword>
<feature type="domain" description="ABC1 atypical kinase-like" evidence="3">
    <location>
        <begin position="115"/>
        <end position="361"/>
    </location>
</feature>
<dbReference type="CDD" id="cd05121">
    <property type="entry name" value="ABC1_ADCK3-like"/>
    <property type="match status" value="1"/>
</dbReference>
<dbReference type="EMBL" id="PQWO01000002">
    <property type="protein sequence ID" value="PZD74493.1"/>
    <property type="molecule type" value="Genomic_DNA"/>
</dbReference>
<dbReference type="GO" id="GO:0046467">
    <property type="term" value="P:membrane lipid biosynthetic process"/>
    <property type="evidence" value="ECO:0007669"/>
    <property type="project" value="TreeGrafter"/>
</dbReference>
<evidence type="ECO:0000256" key="1">
    <source>
        <dbReference type="ARBA" id="ARBA00009670"/>
    </source>
</evidence>
<reference evidence="4 5" key="1">
    <citation type="journal article" date="2018" name="Sci. Rep.">
        <title>A novel species of the marine cyanobacterium Acaryochloris with a unique pigment content and lifestyle.</title>
        <authorList>
            <person name="Partensky F."/>
            <person name="Six C."/>
            <person name="Ratin M."/>
            <person name="Garczarek L."/>
            <person name="Vaulot D."/>
            <person name="Probert I."/>
            <person name="Calteau A."/>
            <person name="Gourvil P."/>
            <person name="Marie D."/>
            <person name="Grebert T."/>
            <person name="Bouchier C."/>
            <person name="Le Panse S."/>
            <person name="Gachenot M."/>
            <person name="Rodriguez F."/>
            <person name="Garrido J.L."/>
        </authorList>
    </citation>
    <scope>NUCLEOTIDE SEQUENCE [LARGE SCALE GENOMIC DNA]</scope>
    <source>
        <strain evidence="4 5">RCC1774</strain>
    </source>
</reference>
<accession>A0A2W1JM98</accession>
<dbReference type="SUPFAM" id="SSF56112">
    <property type="entry name" value="Protein kinase-like (PK-like)"/>
    <property type="match status" value="1"/>
</dbReference>
<feature type="transmembrane region" description="Helical" evidence="2">
    <location>
        <begin position="522"/>
        <end position="544"/>
    </location>
</feature>
<evidence type="ECO:0000259" key="3">
    <source>
        <dbReference type="Pfam" id="PF03109"/>
    </source>
</evidence>
<keyword evidence="2" id="KW-1133">Transmembrane helix</keyword>
<dbReference type="PANTHER" id="PTHR10566">
    <property type="entry name" value="CHAPERONE-ACTIVITY OF BC1 COMPLEX CABC1 -RELATED"/>
    <property type="match status" value="1"/>
</dbReference>
<keyword evidence="4" id="KW-0808">Transferase</keyword>
<dbReference type="GO" id="GO:0016020">
    <property type="term" value="C:membrane"/>
    <property type="evidence" value="ECO:0007669"/>
    <property type="project" value="GOC"/>
</dbReference>
<dbReference type="GO" id="GO:1901031">
    <property type="term" value="P:regulation of response to reactive oxygen species"/>
    <property type="evidence" value="ECO:0007669"/>
    <property type="project" value="TreeGrafter"/>
</dbReference>
<dbReference type="GO" id="GO:0016740">
    <property type="term" value="F:transferase activity"/>
    <property type="evidence" value="ECO:0007669"/>
    <property type="project" value="UniProtKB-KW"/>
</dbReference>
<dbReference type="InterPro" id="IPR004147">
    <property type="entry name" value="ABC1_dom"/>
</dbReference>
<keyword evidence="2" id="KW-0472">Membrane</keyword>
<evidence type="ECO:0000313" key="4">
    <source>
        <dbReference type="EMBL" id="PZD74493.1"/>
    </source>
</evidence>
<dbReference type="InterPro" id="IPR011009">
    <property type="entry name" value="Kinase-like_dom_sf"/>
</dbReference>
<dbReference type="Proteomes" id="UP000248857">
    <property type="component" value="Unassembled WGS sequence"/>
</dbReference>
<comment type="similarity">
    <text evidence="1">Belongs to the protein kinase superfamily. ADCK protein kinase family.</text>
</comment>
<evidence type="ECO:0000256" key="2">
    <source>
        <dbReference type="SAM" id="Phobius"/>
    </source>
</evidence>
<dbReference type="RefSeq" id="WP_233501373.1">
    <property type="nucleotide sequence ID" value="NZ_CAWNWM010000002.1"/>
</dbReference>
<dbReference type="InterPro" id="IPR050154">
    <property type="entry name" value="UbiB_kinase"/>
</dbReference>
<proteinExistence type="inferred from homology"/>
<dbReference type="Pfam" id="PF03109">
    <property type="entry name" value="ABC1"/>
    <property type="match status" value="1"/>
</dbReference>
<comment type="caution">
    <text evidence="4">The sequence shown here is derived from an EMBL/GenBank/DDBJ whole genome shotgun (WGS) entry which is preliminary data.</text>
</comment>
<keyword evidence="2" id="KW-0812">Transmembrane</keyword>
<protein>
    <recommendedName>
        <fullName evidence="3">ABC1 atypical kinase-like domain-containing protein</fullName>
    </recommendedName>
</protein>
<feature type="transmembrane region" description="Helical" evidence="2">
    <location>
        <begin position="550"/>
        <end position="570"/>
    </location>
</feature>
<dbReference type="AlphaFoldDB" id="A0A2W1JM98"/>
<organism evidence="4 5">
    <name type="scientific">Acaryochloris thomasi RCC1774</name>
    <dbReference type="NCBI Taxonomy" id="1764569"/>
    <lineage>
        <taxon>Bacteria</taxon>
        <taxon>Bacillati</taxon>
        <taxon>Cyanobacteriota</taxon>
        <taxon>Cyanophyceae</taxon>
        <taxon>Acaryochloridales</taxon>
        <taxon>Acaryochloridaceae</taxon>
        <taxon>Acaryochloris</taxon>
        <taxon>Acaryochloris thomasi</taxon>
    </lineage>
</organism>
<dbReference type="PANTHER" id="PTHR10566:SF113">
    <property type="entry name" value="PROTEIN ACTIVITY OF BC1 COMPLEX KINASE 7, CHLOROPLASTIC"/>
    <property type="match status" value="1"/>
</dbReference>
<sequence>MIAIEFPGLASGKPKSTISYDSYRWSRNNYTQLGRLIEIGQVGLVFLLYLWIDQQSWSYRSDPSSLEVKAPRYRKRAIWIRENLLHLGPTFIKIGQFFSTRADLFPPEYIEELSKLQDQVPAFDYNQAATIIEEELGHPVEKIYTSFNPIPIASASLGQVHYAQIESGAEVAVKVQRPGLQRLFTIDLGILRSFAKFVQYRTPWGQQGSDWIGIYEECYTSLFGELDYLNEGRNANLFRRNFQGISNVVVPRVHWRYTTPRVMTMEYVPGIKVNNFDALAAAGVDRVAVADIGAKSYLRQVLHHGFFHADPHPGNLAIDAEGRMIFYDFGMMGRIPPMTKDKLMLNFRGILNKDASLVVESMVALGALAPDSDLGPVRRSVQFMLDSYFDQALEKKEEVSVASINDDLYQLTYNQPFRFPAEFTFVLRSLSALEALGKSLNPEFNFMDVAQPFAEEIMAEDGPGTSNIFLEQITQQAAEFTNNSLNLPQHLETTLNRLEQGDLKMRVNSVEANRELRQLSTLSMGVIYAFLFGTFTLTATQFFLAGWLRVGGATLGGAVLAALSLIRLLFFKLDRSAP</sequence>
<name>A0A2W1JM98_9CYAN</name>
<gene>
    <name evidence="4" type="primary">ubiB_2</name>
    <name evidence="4" type="ORF">C1752_01079</name>
</gene>